<accession>A0ABT9W3F5</accession>
<evidence type="ECO:0000256" key="1">
    <source>
        <dbReference type="PROSITE-ProRule" id="PRU01282"/>
    </source>
</evidence>
<comment type="similarity">
    <text evidence="1">Belongs to the ArsC family.</text>
</comment>
<proteinExistence type="inferred from homology"/>
<sequence>MNTEPLSKDEIYHILAHTTNGTTDIMSKRSQDVKELEVNFDEISLNKWVDLVHNNPGMLRRPLLLTNDHLIVGYNKEEYEGIVKKSKLKQKKHIARKAMCV</sequence>
<name>A0ABT9W3F5_9BACI</name>
<dbReference type="SUPFAM" id="SSF52833">
    <property type="entry name" value="Thioredoxin-like"/>
    <property type="match status" value="1"/>
</dbReference>
<dbReference type="Proteomes" id="UP001235840">
    <property type="component" value="Unassembled WGS sequence"/>
</dbReference>
<reference evidence="2 3" key="1">
    <citation type="submission" date="2023-07" db="EMBL/GenBank/DDBJ databases">
        <title>Genomic Encyclopedia of Type Strains, Phase IV (KMG-IV): sequencing the most valuable type-strain genomes for metagenomic binning, comparative biology and taxonomic classification.</title>
        <authorList>
            <person name="Goeker M."/>
        </authorList>
    </citation>
    <scope>NUCLEOTIDE SEQUENCE [LARGE SCALE GENOMIC DNA]</scope>
    <source>
        <strain evidence="2 3">DSM 12751</strain>
    </source>
</reference>
<dbReference type="PANTHER" id="PTHR30041">
    <property type="entry name" value="ARSENATE REDUCTASE"/>
    <property type="match status" value="1"/>
</dbReference>
<comment type="caution">
    <text evidence="2">The sequence shown here is derived from an EMBL/GenBank/DDBJ whole genome shotgun (WGS) entry which is preliminary data.</text>
</comment>
<dbReference type="PROSITE" id="PS51353">
    <property type="entry name" value="ARSC"/>
    <property type="match status" value="1"/>
</dbReference>
<dbReference type="InterPro" id="IPR006660">
    <property type="entry name" value="Arsenate_reductase-like"/>
</dbReference>
<evidence type="ECO:0000313" key="2">
    <source>
        <dbReference type="EMBL" id="MDQ0167782.1"/>
    </source>
</evidence>
<dbReference type="Gene3D" id="3.40.30.10">
    <property type="entry name" value="Glutaredoxin"/>
    <property type="match status" value="1"/>
</dbReference>
<gene>
    <name evidence="2" type="ORF">J2S11_003711</name>
</gene>
<dbReference type="InterPro" id="IPR036249">
    <property type="entry name" value="Thioredoxin-like_sf"/>
</dbReference>
<dbReference type="PANTHER" id="PTHR30041:SF7">
    <property type="entry name" value="GLOBAL TRANSCRIPTIONAL REGULATOR SPX"/>
    <property type="match status" value="1"/>
</dbReference>
<organism evidence="2 3">
    <name type="scientific">Caldalkalibacillus horti</name>
    <dbReference type="NCBI Taxonomy" id="77523"/>
    <lineage>
        <taxon>Bacteria</taxon>
        <taxon>Bacillati</taxon>
        <taxon>Bacillota</taxon>
        <taxon>Bacilli</taxon>
        <taxon>Bacillales</taxon>
        <taxon>Bacillaceae</taxon>
        <taxon>Caldalkalibacillus</taxon>
    </lineage>
</organism>
<dbReference type="EMBL" id="JAUSTY010000020">
    <property type="protein sequence ID" value="MDQ0167782.1"/>
    <property type="molecule type" value="Genomic_DNA"/>
</dbReference>
<keyword evidence="3" id="KW-1185">Reference proteome</keyword>
<protein>
    <submittedName>
        <fullName evidence="2">Spx/MgsR family transcriptional regulator</fullName>
    </submittedName>
</protein>
<dbReference type="Pfam" id="PF03960">
    <property type="entry name" value="ArsC"/>
    <property type="match status" value="1"/>
</dbReference>
<evidence type="ECO:0000313" key="3">
    <source>
        <dbReference type="Proteomes" id="UP001235840"/>
    </source>
</evidence>